<dbReference type="SUPFAM" id="SSF50692">
    <property type="entry name" value="ADC-like"/>
    <property type="match status" value="1"/>
</dbReference>
<keyword evidence="2" id="KW-0408">Iron</keyword>
<evidence type="ECO:0000313" key="6">
    <source>
        <dbReference type="EMBL" id="MBB5254939.1"/>
    </source>
</evidence>
<gene>
    <name evidence="6" type="ORF">HNQ62_002713</name>
</gene>
<keyword evidence="1" id="KW-0479">Metal-binding</keyword>
<dbReference type="SUPFAM" id="SSF53706">
    <property type="entry name" value="Formate dehydrogenase/DMSO reductase, domains 1-3"/>
    <property type="match status" value="1"/>
</dbReference>
<dbReference type="InterPro" id="IPR006657">
    <property type="entry name" value="MoPterin_dinucl-bd_dom"/>
</dbReference>
<dbReference type="RefSeq" id="WP_184651074.1">
    <property type="nucleotide sequence ID" value="NZ_CP045484.1"/>
</dbReference>
<dbReference type="CDD" id="cd00508">
    <property type="entry name" value="MopB_CT_Fdh-Nap-like"/>
    <property type="match status" value="1"/>
</dbReference>
<dbReference type="GeneID" id="42800752"/>
<evidence type="ECO:0000313" key="7">
    <source>
        <dbReference type="Proteomes" id="UP000582213"/>
    </source>
</evidence>
<dbReference type="Proteomes" id="UP000582213">
    <property type="component" value="Unassembled WGS sequence"/>
</dbReference>
<dbReference type="EMBL" id="JACHFY010000031">
    <property type="protein sequence ID" value="MBB5254939.1"/>
    <property type="molecule type" value="Genomic_DNA"/>
</dbReference>
<sequence length="433" mass="49431">MNSVKIIPEGFDEFKEIATKYVPERISKILNIDEKLIISIARRINETKTLFMWGMGVNQTPRGVDTGILISTLAILSGNIGKPGTGVLPLTGQHNSMGAREAGALAGMLPGLRYITNEKEVIEVEDYWGLPRYSIPRTFNTITEMYKLMEERKIRGLWIIGTNPIVSLPRSRRFKDLLSYVDLVVVQDAYFTETVNEADIVLPAASWLEREGIHTAGDRTVSYLPKLKEPIGESKPDWEIVRNIGIEMGFPLYYSSIEEIFNEFKGLTKGRIDDISSLTYKDLEKGYRWPNNQSVIIPKIFRTKGIHYELELEIDDNSIYIITGRTEIHWNTRSRSSRSWLLQRLGQDNYVFLSNDLCEKLRIISGEEIELKTREGSIKGIAKCSDRISGNVLFMPFHWGKANTIMDWQVDPISKEPAFKMLKAYISNKLLPN</sequence>
<dbReference type="OrthoDB" id="23466at2157"/>
<evidence type="ECO:0000256" key="2">
    <source>
        <dbReference type="ARBA" id="ARBA00023004"/>
    </source>
</evidence>
<dbReference type="Pfam" id="PF00384">
    <property type="entry name" value="Molybdopterin"/>
    <property type="match status" value="1"/>
</dbReference>
<dbReference type="PANTHER" id="PTHR43105">
    <property type="entry name" value="RESPIRATORY NITRATE REDUCTASE"/>
    <property type="match status" value="1"/>
</dbReference>
<dbReference type="Pfam" id="PF01568">
    <property type="entry name" value="Molydop_binding"/>
    <property type="match status" value="1"/>
</dbReference>
<dbReference type="Gene3D" id="3.40.50.740">
    <property type="match status" value="1"/>
</dbReference>
<organism evidence="6 7">
    <name type="scientific">Sulfurisphaera ohwakuensis</name>
    <dbReference type="NCBI Taxonomy" id="69656"/>
    <lineage>
        <taxon>Archaea</taxon>
        <taxon>Thermoproteota</taxon>
        <taxon>Thermoprotei</taxon>
        <taxon>Sulfolobales</taxon>
        <taxon>Sulfolobaceae</taxon>
        <taxon>Sulfurisphaera</taxon>
    </lineage>
</organism>
<evidence type="ECO:0000256" key="1">
    <source>
        <dbReference type="ARBA" id="ARBA00022723"/>
    </source>
</evidence>
<evidence type="ECO:0000259" key="5">
    <source>
        <dbReference type="Pfam" id="PF01568"/>
    </source>
</evidence>
<feature type="domain" description="Molybdopterin dinucleotide-binding" evidence="5">
    <location>
        <begin position="320"/>
        <end position="420"/>
    </location>
</feature>
<proteinExistence type="predicted"/>
<evidence type="ECO:0000256" key="3">
    <source>
        <dbReference type="ARBA" id="ARBA00023014"/>
    </source>
</evidence>
<dbReference type="InterPro" id="IPR050123">
    <property type="entry name" value="Prok_molybdopt-oxidoreductase"/>
</dbReference>
<dbReference type="AlphaFoldDB" id="A0A7J9RXZ6"/>
<protein>
    <submittedName>
        <fullName evidence="6">Putative molibdopterin-dependent oxidoreductase YjgC</fullName>
    </submittedName>
</protein>
<comment type="caution">
    <text evidence="6">The sequence shown here is derived from an EMBL/GenBank/DDBJ whole genome shotgun (WGS) entry which is preliminary data.</text>
</comment>
<keyword evidence="3" id="KW-0411">Iron-sulfur</keyword>
<dbReference type="GO" id="GO:0016491">
    <property type="term" value="F:oxidoreductase activity"/>
    <property type="evidence" value="ECO:0007669"/>
    <property type="project" value="InterPro"/>
</dbReference>
<dbReference type="PANTHER" id="PTHR43105:SF10">
    <property type="entry name" value="NADH-QUINONE OXIDOREDUCTASE SUBUNIT G"/>
    <property type="match status" value="1"/>
</dbReference>
<feature type="domain" description="Molybdopterin oxidoreductase" evidence="4">
    <location>
        <begin position="43"/>
        <end position="244"/>
    </location>
</feature>
<dbReference type="GO" id="GO:0043546">
    <property type="term" value="F:molybdopterin cofactor binding"/>
    <property type="evidence" value="ECO:0007669"/>
    <property type="project" value="InterPro"/>
</dbReference>
<dbReference type="GO" id="GO:0051536">
    <property type="term" value="F:iron-sulfur cluster binding"/>
    <property type="evidence" value="ECO:0007669"/>
    <property type="project" value="UniProtKB-KW"/>
</dbReference>
<dbReference type="InterPro" id="IPR009010">
    <property type="entry name" value="Asp_de-COase-like_dom_sf"/>
</dbReference>
<evidence type="ECO:0000259" key="4">
    <source>
        <dbReference type="Pfam" id="PF00384"/>
    </source>
</evidence>
<dbReference type="GO" id="GO:0046872">
    <property type="term" value="F:metal ion binding"/>
    <property type="evidence" value="ECO:0007669"/>
    <property type="project" value="UniProtKB-KW"/>
</dbReference>
<name>A0A7J9RXZ6_SULOH</name>
<dbReference type="Gene3D" id="2.40.40.20">
    <property type="match status" value="1"/>
</dbReference>
<accession>A0A7J9RXZ6</accession>
<reference evidence="6 7" key="1">
    <citation type="submission" date="2020-08" db="EMBL/GenBank/DDBJ databases">
        <title>Genomic Encyclopedia of Type Strains, Phase IV (KMG-IV): sequencing the most valuable type-strain genomes for metagenomic binning, comparative biology and taxonomic classification.</title>
        <authorList>
            <person name="Goeker M."/>
        </authorList>
    </citation>
    <scope>NUCLEOTIDE SEQUENCE [LARGE SCALE GENOMIC DNA]</scope>
    <source>
        <strain evidence="6 7">DSM 12421</strain>
    </source>
</reference>
<dbReference type="InterPro" id="IPR006656">
    <property type="entry name" value="Mopterin_OxRdtase"/>
</dbReference>
<dbReference type="GO" id="GO:0016020">
    <property type="term" value="C:membrane"/>
    <property type="evidence" value="ECO:0007669"/>
    <property type="project" value="TreeGrafter"/>
</dbReference>